<dbReference type="Pfam" id="PF14312">
    <property type="entry name" value="FG-GAP_2"/>
    <property type="match status" value="6"/>
</dbReference>
<dbReference type="PaxDb" id="35128-Thaps263938"/>
<evidence type="ECO:0000256" key="3">
    <source>
        <dbReference type="ARBA" id="ARBA00023180"/>
    </source>
</evidence>
<evidence type="ECO:0008006" key="7">
    <source>
        <dbReference type="Google" id="ProtNLM"/>
    </source>
</evidence>
<proteinExistence type="predicted"/>
<keyword evidence="2" id="KW-0677">Repeat</keyword>
<dbReference type="RefSeq" id="XP_002293091.1">
    <property type="nucleotide sequence ID" value="XM_002293055.1"/>
</dbReference>
<dbReference type="eggNOG" id="ENOG502SAF2">
    <property type="taxonomic scope" value="Eukaryota"/>
</dbReference>
<organism evidence="5 6">
    <name type="scientific">Thalassiosira pseudonana</name>
    <name type="common">Marine diatom</name>
    <name type="synonym">Cyclotella nana</name>
    <dbReference type="NCBI Taxonomy" id="35128"/>
    <lineage>
        <taxon>Eukaryota</taxon>
        <taxon>Sar</taxon>
        <taxon>Stramenopiles</taxon>
        <taxon>Ochrophyta</taxon>
        <taxon>Bacillariophyta</taxon>
        <taxon>Coscinodiscophyceae</taxon>
        <taxon>Thalassiosirophycidae</taxon>
        <taxon>Thalassiosirales</taxon>
        <taxon>Thalassiosiraceae</taxon>
        <taxon>Thalassiosira</taxon>
    </lineage>
</organism>
<dbReference type="InParanoid" id="B8CAR8"/>
<reference evidence="5 6" key="2">
    <citation type="journal article" date="2008" name="Nature">
        <title>The Phaeodactylum genome reveals the evolutionary history of diatom genomes.</title>
        <authorList>
            <person name="Bowler C."/>
            <person name="Allen A.E."/>
            <person name="Badger J.H."/>
            <person name="Grimwood J."/>
            <person name="Jabbari K."/>
            <person name="Kuo A."/>
            <person name="Maheswari U."/>
            <person name="Martens C."/>
            <person name="Maumus F."/>
            <person name="Otillar R.P."/>
            <person name="Rayko E."/>
            <person name="Salamov A."/>
            <person name="Vandepoele K."/>
            <person name="Beszteri B."/>
            <person name="Gruber A."/>
            <person name="Heijde M."/>
            <person name="Katinka M."/>
            <person name="Mock T."/>
            <person name="Valentin K."/>
            <person name="Verret F."/>
            <person name="Berges J.A."/>
            <person name="Brownlee C."/>
            <person name="Cadoret J.P."/>
            <person name="Chiovitti A."/>
            <person name="Choi C.J."/>
            <person name="Coesel S."/>
            <person name="De Martino A."/>
            <person name="Detter J.C."/>
            <person name="Durkin C."/>
            <person name="Falciatore A."/>
            <person name="Fournet J."/>
            <person name="Haruta M."/>
            <person name="Huysman M.J."/>
            <person name="Jenkins B.D."/>
            <person name="Jiroutova K."/>
            <person name="Jorgensen R.E."/>
            <person name="Joubert Y."/>
            <person name="Kaplan A."/>
            <person name="Kroger N."/>
            <person name="Kroth P.G."/>
            <person name="La Roche J."/>
            <person name="Lindquist E."/>
            <person name="Lommer M."/>
            <person name="Martin-Jezequel V."/>
            <person name="Lopez P.J."/>
            <person name="Lucas S."/>
            <person name="Mangogna M."/>
            <person name="McGinnis K."/>
            <person name="Medlin L.K."/>
            <person name="Montsant A."/>
            <person name="Oudot-Le Secq M.P."/>
            <person name="Napoli C."/>
            <person name="Obornik M."/>
            <person name="Parker M.S."/>
            <person name="Petit J.L."/>
            <person name="Porcel B.M."/>
            <person name="Poulsen N."/>
            <person name="Robison M."/>
            <person name="Rychlewski L."/>
            <person name="Rynearson T.A."/>
            <person name="Schmutz J."/>
            <person name="Shapiro H."/>
            <person name="Siaut M."/>
            <person name="Stanley M."/>
            <person name="Sussman M.R."/>
            <person name="Taylor A.R."/>
            <person name="Vardi A."/>
            <person name="von Dassow P."/>
            <person name="Vyverman W."/>
            <person name="Willis A."/>
            <person name="Wyrwicz L.S."/>
            <person name="Rokhsar D.S."/>
            <person name="Weissenbach J."/>
            <person name="Armbrust E.V."/>
            <person name="Green B.R."/>
            <person name="Van de Peer Y."/>
            <person name="Grigoriev I.V."/>
        </authorList>
    </citation>
    <scope>NUCLEOTIDE SEQUENCE [LARGE SCALE GENOMIC DNA]</scope>
    <source>
        <strain evidence="5 6">CCMP1335</strain>
    </source>
</reference>
<keyword evidence="1" id="KW-0732">Signal</keyword>
<evidence type="ECO:0000256" key="2">
    <source>
        <dbReference type="ARBA" id="ARBA00022737"/>
    </source>
</evidence>
<evidence type="ECO:0000256" key="4">
    <source>
        <dbReference type="PROSITE-ProRule" id="PRU00803"/>
    </source>
</evidence>
<dbReference type="InterPro" id="IPR013517">
    <property type="entry name" value="FG-GAP"/>
</dbReference>
<feature type="repeat" description="FG-GAP" evidence="4">
    <location>
        <begin position="285"/>
        <end position="335"/>
    </location>
</feature>
<keyword evidence="3" id="KW-0325">Glycoprotein</keyword>
<sequence length="335" mass="34896">MTTIQKMIRGCDGAADDEFGSFLAIEGDWAAIGAIGVSTYTGAVYLYKYEGNRWVFMQSLIANDGAAYDKFRWSVAMSGTGHLVVGAPYDGDMGDRSGAVYLYTLNSTSNTWGEEQKIVASDGAANDGFGSAVAMSGTGHLVVGAYGDDDKGAVYLYTLNSTSNTWGDEQKIVASDGAKYDVFGSEVALSGTGHLVVGAPFEDDLGSGSGAVYLYTLNSTSNTWGDEQKIVASDGATKDLFGSAVAMSGTGHLVVGAPYDGDMGYRSGAVYLYTLNSTSNTWGDERKIVASDGAEYDRFGSAVALSDTGHLVVGAPYDGDMGYRSGAVYAIGDGV</sequence>
<feature type="repeat" description="FG-GAP" evidence="4">
    <location>
        <begin position="58"/>
        <end position="112"/>
    </location>
</feature>
<dbReference type="AlphaFoldDB" id="B8CAR8"/>
<dbReference type="STRING" id="35128.B8CAR8"/>
<protein>
    <recommendedName>
        <fullName evidence="7">Integrin alpha beta-propellor repeat protein</fullName>
    </recommendedName>
</protein>
<dbReference type="HOGENOM" id="CLU_835460_0_0_1"/>
<dbReference type="PROSITE" id="PS51470">
    <property type="entry name" value="FG_GAP"/>
    <property type="match status" value="4"/>
</dbReference>
<evidence type="ECO:0000313" key="5">
    <source>
        <dbReference type="EMBL" id="EED89552.1"/>
    </source>
</evidence>
<gene>
    <name evidence="5" type="ORF">THAPSDRAFT_263938</name>
</gene>
<feature type="repeat" description="FG-GAP" evidence="4">
    <location>
        <begin position="170"/>
        <end position="224"/>
    </location>
</feature>
<dbReference type="Gene3D" id="2.130.10.130">
    <property type="entry name" value="Integrin alpha, N-terminal"/>
    <property type="match status" value="2"/>
</dbReference>
<dbReference type="OMA" id="APYDGDM"/>
<keyword evidence="6" id="KW-1185">Reference proteome</keyword>
<dbReference type="PANTHER" id="PTHR36220">
    <property type="entry name" value="UNNAMED PRODUCT"/>
    <property type="match status" value="1"/>
</dbReference>
<dbReference type="SMART" id="SM00191">
    <property type="entry name" value="Int_alpha"/>
    <property type="match status" value="6"/>
</dbReference>
<accession>B8CAR8</accession>
<evidence type="ECO:0000313" key="6">
    <source>
        <dbReference type="Proteomes" id="UP000001449"/>
    </source>
</evidence>
<feature type="non-terminal residue" evidence="5">
    <location>
        <position position="335"/>
    </location>
</feature>
<reference evidence="5 6" key="1">
    <citation type="journal article" date="2004" name="Science">
        <title>The genome of the diatom Thalassiosira pseudonana: ecology, evolution, and metabolism.</title>
        <authorList>
            <person name="Armbrust E.V."/>
            <person name="Berges J.A."/>
            <person name="Bowler C."/>
            <person name="Green B.R."/>
            <person name="Martinez D."/>
            <person name="Putnam N.H."/>
            <person name="Zhou S."/>
            <person name="Allen A.E."/>
            <person name="Apt K.E."/>
            <person name="Bechner M."/>
            <person name="Brzezinski M.A."/>
            <person name="Chaal B.K."/>
            <person name="Chiovitti A."/>
            <person name="Davis A.K."/>
            <person name="Demarest M.S."/>
            <person name="Detter J.C."/>
            <person name="Glavina T."/>
            <person name="Goodstein D."/>
            <person name="Hadi M.Z."/>
            <person name="Hellsten U."/>
            <person name="Hildebrand M."/>
            <person name="Jenkins B.D."/>
            <person name="Jurka J."/>
            <person name="Kapitonov V.V."/>
            <person name="Kroger N."/>
            <person name="Lau W.W."/>
            <person name="Lane T.W."/>
            <person name="Larimer F.W."/>
            <person name="Lippmeier J.C."/>
            <person name="Lucas S."/>
            <person name="Medina M."/>
            <person name="Montsant A."/>
            <person name="Obornik M."/>
            <person name="Parker M.S."/>
            <person name="Palenik B."/>
            <person name="Pazour G.J."/>
            <person name="Richardson P.M."/>
            <person name="Rynearson T.A."/>
            <person name="Saito M.A."/>
            <person name="Schwartz D.C."/>
            <person name="Thamatrakoln K."/>
            <person name="Valentin K."/>
            <person name="Vardi A."/>
            <person name="Wilkerson F.P."/>
            <person name="Rokhsar D.S."/>
        </authorList>
    </citation>
    <scope>NUCLEOTIDE SEQUENCE [LARGE SCALE GENOMIC DNA]</scope>
    <source>
        <strain evidence="5 6">CCMP1335</strain>
    </source>
</reference>
<evidence type="ECO:0000256" key="1">
    <source>
        <dbReference type="ARBA" id="ARBA00022729"/>
    </source>
</evidence>
<dbReference type="InterPro" id="IPR013519">
    <property type="entry name" value="Int_alpha_beta-p"/>
</dbReference>
<dbReference type="KEGG" id="tps:THAPSDRAFT_263938"/>
<dbReference type="EMBL" id="CM000647">
    <property type="protein sequence ID" value="EED89552.1"/>
    <property type="molecule type" value="Genomic_DNA"/>
</dbReference>
<dbReference type="InterPro" id="IPR028994">
    <property type="entry name" value="Integrin_alpha_N"/>
</dbReference>
<dbReference type="PANTHER" id="PTHR36220:SF1">
    <property type="entry name" value="GAMMA TUBULIN COMPLEX COMPONENT C-TERMINAL DOMAIN-CONTAINING PROTEIN"/>
    <property type="match status" value="1"/>
</dbReference>
<dbReference type="SUPFAM" id="SSF69318">
    <property type="entry name" value="Integrin alpha N-terminal domain"/>
    <property type="match status" value="2"/>
</dbReference>
<dbReference type="Proteomes" id="UP000001449">
    <property type="component" value="Chromosome 12"/>
</dbReference>
<name>B8CAR8_THAPS</name>
<feature type="repeat" description="FG-GAP" evidence="4">
    <location>
        <begin position="228"/>
        <end position="282"/>
    </location>
</feature>
<dbReference type="GeneID" id="7443196"/>